<feature type="compositionally biased region" description="Basic and acidic residues" evidence="6">
    <location>
        <begin position="345"/>
        <end position="362"/>
    </location>
</feature>
<protein>
    <recommendedName>
        <fullName evidence="8">Rhodopsin domain-containing protein</fullName>
    </recommendedName>
</protein>
<keyword evidence="3 7" id="KW-1133">Transmembrane helix</keyword>
<evidence type="ECO:0000256" key="1">
    <source>
        <dbReference type="ARBA" id="ARBA00004141"/>
    </source>
</evidence>
<dbReference type="VEuPathDB" id="FungiDB:HMPREF1541_06976"/>
<dbReference type="Pfam" id="PF20684">
    <property type="entry name" value="Fung_rhodopsin"/>
    <property type="match status" value="1"/>
</dbReference>
<feature type="transmembrane region" description="Helical" evidence="7">
    <location>
        <begin position="96"/>
        <end position="116"/>
    </location>
</feature>
<dbReference type="PANTHER" id="PTHR33048:SF96">
    <property type="entry name" value="INTEGRAL MEMBRANE PROTEIN"/>
    <property type="match status" value="1"/>
</dbReference>
<dbReference type="GeneID" id="19974315"/>
<feature type="transmembrane region" description="Helical" evidence="7">
    <location>
        <begin position="45"/>
        <end position="63"/>
    </location>
</feature>
<feature type="transmembrane region" description="Helical" evidence="7">
    <location>
        <begin position="208"/>
        <end position="227"/>
    </location>
</feature>
<dbReference type="InterPro" id="IPR052337">
    <property type="entry name" value="SAT4-like"/>
</dbReference>
<feature type="transmembrane region" description="Helical" evidence="7">
    <location>
        <begin position="175"/>
        <end position="196"/>
    </location>
</feature>
<sequence>MTVPVAGRGPQVVGVYSLFIALTTLTAVLRVYCRTFIIKKFGVDDWFAVFGWAIFILFSTFAIKGVHHGTGQHAKNIIPPTEIPVGIKWWWLCEPVYVLSNMCIKASIAIMLLRLTVIRTHRIIIWITLTVTELYSGFFFFLFVFQCRPSSYFWEQYTGGTGSCIDPSITINAVYAYSAITCATDWTFAILPYFLVWKLQMNFRTKAVVALILSMGAIASTATIIRIPYVHTLGDVEDFLYATTDVAIWSCVETGLGITAACLATLRPLFRSWLGNSNLGSSHARRQAGNPGAAAGLEAGGRNRNMRKGRRRGSSTGLEEMNLGIRKTTRVSVDEFKHWDTVAKDVEEDRESNKSETSRTDITRGLTRPESAVCPWDSRNVMPDGERSRGLSEVGSAWAGGRVQR</sequence>
<evidence type="ECO:0000256" key="6">
    <source>
        <dbReference type="SAM" id="MobiDB-lite"/>
    </source>
</evidence>
<keyword evidence="4 7" id="KW-0472">Membrane</keyword>
<comment type="similarity">
    <text evidence="5">Belongs to the SAT4 family.</text>
</comment>
<evidence type="ECO:0000256" key="4">
    <source>
        <dbReference type="ARBA" id="ARBA00023136"/>
    </source>
</evidence>
<dbReference type="eggNOG" id="ENOG502R8GX">
    <property type="taxonomic scope" value="Eukaryota"/>
</dbReference>
<evidence type="ECO:0000313" key="9">
    <source>
        <dbReference type="EMBL" id="ETN38934.1"/>
    </source>
</evidence>
<gene>
    <name evidence="9" type="ORF">HMPREF1541_06976</name>
</gene>
<dbReference type="HOGENOM" id="CLU_028200_3_1_1"/>
<dbReference type="Proteomes" id="UP000030752">
    <property type="component" value="Unassembled WGS sequence"/>
</dbReference>
<keyword evidence="10" id="KW-1185">Reference proteome</keyword>
<comment type="subcellular location">
    <subcellularLocation>
        <location evidence="1">Membrane</location>
        <topology evidence="1">Multi-pass membrane protein</topology>
    </subcellularLocation>
</comment>
<dbReference type="RefSeq" id="XP_008719523.1">
    <property type="nucleotide sequence ID" value="XM_008721301.1"/>
</dbReference>
<dbReference type="GO" id="GO:0016020">
    <property type="term" value="C:membrane"/>
    <property type="evidence" value="ECO:0007669"/>
    <property type="project" value="UniProtKB-SubCell"/>
</dbReference>
<evidence type="ECO:0000256" key="2">
    <source>
        <dbReference type="ARBA" id="ARBA00022692"/>
    </source>
</evidence>
<feature type="domain" description="Rhodopsin" evidence="8">
    <location>
        <begin position="29"/>
        <end position="271"/>
    </location>
</feature>
<evidence type="ECO:0000256" key="3">
    <source>
        <dbReference type="ARBA" id="ARBA00022989"/>
    </source>
</evidence>
<dbReference type="PANTHER" id="PTHR33048">
    <property type="entry name" value="PTH11-LIKE INTEGRAL MEMBRANE PROTEIN (AFU_ORTHOLOGUE AFUA_5G11245)"/>
    <property type="match status" value="1"/>
</dbReference>
<feature type="region of interest" description="Disordered" evidence="6">
    <location>
        <begin position="281"/>
        <end position="317"/>
    </location>
</feature>
<feature type="compositionally biased region" description="Basic residues" evidence="6">
    <location>
        <begin position="304"/>
        <end position="313"/>
    </location>
</feature>
<evidence type="ECO:0000256" key="7">
    <source>
        <dbReference type="SAM" id="Phobius"/>
    </source>
</evidence>
<reference evidence="9 10" key="1">
    <citation type="submission" date="2013-03" db="EMBL/GenBank/DDBJ databases">
        <title>The Genome Sequence of Phialophora europaea CBS 101466.</title>
        <authorList>
            <consortium name="The Broad Institute Genomics Platform"/>
            <person name="Cuomo C."/>
            <person name="de Hoog S."/>
            <person name="Gorbushina A."/>
            <person name="Walker B."/>
            <person name="Young S.K."/>
            <person name="Zeng Q."/>
            <person name="Gargeya S."/>
            <person name="Fitzgerald M."/>
            <person name="Haas B."/>
            <person name="Abouelleil A."/>
            <person name="Allen A.W."/>
            <person name="Alvarado L."/>
            <person name="Arachchi H.M."/>
            <person name="Berlin A.M."/>
            <person name="Chapman S.B."/>
            <person name="Gainer-Dewar J."/>
            <person name="Goldberg J."/>
            <person name="Griggs A."/>
            <person name="Gujja S."/>
            <person name="Hansen M."/>
            <person name="Howarth C."/>
            <person name="Imamovic A."/>
            <person name="Ireland A."/>
            <person name="Larimer J."/>
            <person name="McCowan C."/>
            <person name="Murphy C."/>
            <person name="Pearson M."/>
            <person name="Poon T.W."/>
            <person name="Priest M."/>
            <person name="Roberts A."/>
            <person name="Saif S."/>
            <person name="Shea T."/>
            <person name="Sisk P."/>
            <person name="Sykes S."/>
            <person name="Wortman J."/>
            <person name="Nusbaum C."/>
            <person name="Birren B."/>
        </authorList>
    </citation>
    <scope>NUCLEOTIDE SEQUENCE [LARGE SCALE GENOMIC DNA]</scope>
    <source>
        <strain evidence="9 10">CBS 101466</strain>
    </source>
</reference>
<proteinExistence type="inferred from homology"/>
<name>W2RTA6_CYPE1</name>
<feature type="transmembrane region" description="Helical" evidence="7">
    <location>
        <begin position="123"/>
        <end position="145"/>
    </location>
</feature>
<keyword evidence="2 7" id="KW-0812">Transmembrane</keyword>
<evidence type="ECO:0000313" key="10">
    <source>
        <dbReference type="Proteomes" id="UP000030752"/>
    </source>
</evidence>
<organism evidence="9 10">
    <name type="scientific">Cyphellophora europaea (strain CBS 101466)</name>
    <name type="common">Phialophora europaea</name>
    <dbReference type="NCBI Taxonomy" id="1220924"/>
    <lineage>
        <taxon>Eukaryota</taxon>
        <taxon>Fungi</taxon>
        <taxon>Dikarya</taxon>
        <taxon>Ascomycota</taxon>
        <taxon>Pezizomycotina</taxon>
        <taxon>Eurotiomycetes</taxon>
        <taxon>Chaetothyriomycetidae</taxon>
        <taxon>Chaetothyriales</taxon>
        <taxon>Cyphellophoraceae</taxon>
        <taxon>Cyphellophora</taxon>
    </lineage>
</organism>
<dbReference type="InterPro" id="IPR049326">
    <property type="entry name" value="Rhodopsin_dom_fungi"/>
</dbReference>
<dbReference type="EMBL" id="KB822722">
    <property type="protein sequence ID" value="ETN38934.1"/>
    <property type="molecule type" value="Genomic_DNA"/>
</dbReference>
<evidence type="ECO:0000259" key="8">
    <source>
        <dbReference type="Pfam" id="PF20684"/>
    </source>
</evidence>
<dbReference type="AlphaFoldDB" id="W2RTA6"/>
<accession>W2RTA6</accession>
<feature type="region of interest" description="Disordered" evidence="6">
    <location>
        <begin position="345"/>
        <end position="405"/>
    </location>
</feature>
<dbReference type="OrthoDB" id="5329176at2759"/>
<dbReference type="InParanoid" id="W2RTA6"/>
<feature type="transmembrane region" description="Helical" evidence="7">
    <location>
        <begin position="12"/>
        <end position="33"/>
    </location>
</feature>
<evidence type="ECO:0000256" key="5">
    <source>
        <dbReference type="ARBA" id="ARBA00038359"/>
    </source>
</evidence>